<keyword evidence="4" id="KW-0328">Glycosyltransferase</keyword>
<dbReference type="PANTHER" id="PTHR48050:SF13">
    <property type="entry name" value="STEROL 3-BETA-GLUCOSYLTRANSFERASE UGT80A2"/>
    <property type="match status" value="1"/>
</dbReference>
<evidence type="ECO:0000259" key="3">
    <source>
        <dbReference type="Pfam" id="PF06722"/>
    </source>
</evidence>
<dbReference type="InterPro" id="IPR050426">
    <property type="entry name" value="Glycosyltransferase_28"/>
</dbReference>
<comment type="caution">
    <text evidence="4">The sequence shown here is derived from an EMBL/GenBank/DDBJ whole genome shotgun (WGS) entry which is preliminary data.</text>
</comment>
<gene>
    <name evidence="4" type="ORF">J2S42_000253</name>
</gene>
<evidence type="ECO:0000256" key="1">
    <source>
        <dbReference type="SAM" id="MobiDB-lite"/>
    </source>
</evidence>
<dbReference type="Pfam" id="PF03033">
    <property type="entry name" value="Glyco_transf_28"/>
    <property type="match status" value="1"/>
</dbReference>
<dbReference type="EMBL" id="JAUSUZ010000001">
    <property type="protein sequence ID" value="MDQ0363584.1"/>
    <property type="molecule type" value="Genomic_DNA"/>
</dbReference>
<dbReference type="Proteomes" id="UP001240236">
    <property type="component" value="Unassembled WGS sequence"/>
</dbReference>
<dbReference type="Pfam" id="PF06722">
    <property type="entry name" value="EryCIII-like_C"/>
    <property type="match status" value="1"/>
</dbReference>
<dbReference type="PANTHER" id="PTHR48050">
    <property type="entry name" value="STEROL 3-BETA-GLUCOSYLTRANSFERASE"/>
    <property type="match status" value="1"/>
</dbReference>
<name>A0AAE3VUI1_9ACTN</name>
<dbReference type="GO" id="GO:0005975">
    <property type="term" value="P:carbohydrate metabolic process"/>
    <property type="evidence" value="ECO:0007669"/>
    <property type="project" value="InterPro"/>
</dbReference>
<dbReference type="EC" id="2.4.1.173" evidence="4"/>
<dbReference type="CDD" id="cd03784">
    <property type="entry name" value="GT1_Gtf-like"/>
    <property type="match status" value="1"/>
</dbReference>
<keyword evidence="5" id="KW-1185">Reference proteome</keyword>
<reference evidence="4 5" key="1">
    <citation type="submission" date="2023-07" db="EMBL/GenBank/DDBJ databases">
        <title>Sequencing the genomes of 1000 actinobacteria strains.</title>
        <authorList>
            <person name="Klenk H.-P."/>
        </authorList>
    </citation>
    <scope>NUCLEOTIDE SEQUENCE [LARGE SCALE GENOMIC DNA]</scope>
    <source>
        <strain evidence="4 5">DSM 44709</strain>
    </source>
</reference>
<dbReference type="InterPro" id="IPR002213">
    <property type="entry name" value="UDP_glucos_trans"/>
</dbReference>
<dbReference type="InterPro" id="IPR004276">
    <property type="entry name" value="GlycoTrans_28_N"/>
</dbReference>
<proteinExistence type="predicted"/>
<accession>A0AAE3VUI1</accession>
<dbReference type="SUPFAM" id="SSF53756">
    <property type="entry name" value="UDP-Glycosyltransferase/glycogen phosphorylase"/>
    <property type="match status" value="1"/>
</dbReference>
<feature type="domain" description="Erythromycin biosynthesis protein CIII-like C-terminal" evidence="3">
    <location>
        <begin position="313"/>
        <end position="420"/>
    </location>
</feature>
<dbReference type="Gene3D" id="3.40.50.2000">
    <property type="entry name" value="Glycogen Phosphorylase B"/>
    <property type="match status" value="2"/>
</dbReference>
<organism evidence="4 5">
    <name type="scientific">Catenuloplanes indicus</name>
    <dbReference type="NCBI Taxonomy" id="137267"/>
    <lineage>
        <taxon>Bacteria</taxon>
        <taxon>Bacillati</taxon>
        <taxon>Actinomycetota</taxon>
        <taxon>Actinomycetes</taxon>
        <taxon>Micromonosporales</taxon>
        <taxon>Micromonosporaceae</taxon>
        <taxon>Catenuloplanes</taxon>
    </lineage>
</organism>
<dbReference type="FunFam" id="3.40.50.2000:FF:000009">
    <property type="entry name" value="Sterol 3-beta-glucosyltransferase UGT80A2"/>
    <property type="match status" value="1"/>
</dbReference>
<evidence type="ECO:0000313" key="5">
    <source>
        <dbReference type="Proteomes" id="UP001240236"/>
    </source>
</evidence>
<feature type="domain" description="Glycosyltransferase family 28 N-terminal" evidence="2">
    <location>
        <begin position="3"/>
        <end position="133"/>
    </location>
</feature>
<keyword evidence="4" id="KW-0808">Transferase</keyword>
<dbReference type="GO" id="GO:0016906">
    <property type="term" value="F:sterol 3-beta-glucosyltransferase activity"/>
    <property type="evidence" value="ECO:0007669"/>
    <property type="project" value="UniProtKB-EC"/>
</dbReference>
<sequence>MKVLMLTLGTRGDVQPFVALAHHLRHRGHEALVAAPARFAALAAVHAVPFAVLDDGPLRVLDDGSGVEDVAKGGIRGKAALMRRMPAMFGRVLDDCWQAASTGEGAGADVIVHNGQVIAGQHVAEKLGVPAVLGLPLPMYVPTREFPWPGQDVSDRLPGRLNRATYAGMQAPALMFGRTVDRWRSGLGLPRRRGRHDPARRPDGGPAPVLHAVSPAVLPRPADWPATAQVTGYWFTPPATTTAGGTLEPQVRALLDGRPAPVFVGFGSMAGPAPAAVTRTVLEALDLTGLPGVVAGGWGGLQRFVSDRHAFVAGDVPHEVVFPRCAVIVHHGGAGTTAAAARAGVPQVICPFVADQPFWGRRMHRLGVAPPPVPQTRLDAAALGAAIRQAARDPRMAEAARRLGERIRAENGAADAADALERVAGVRR</sequence>
<evidence type="ECO:0000313" key="4">
    <source>
        <dbReference type="EMBL" id="MDQ0363584.1"/>
    </source>
</evidence>
<protein>
    <submittedName>
        <fullName evidence="4">Sterol 3beta-glucosyltransferase</fullName>
        <ecNumber evidence="4">2.4.1.173</ecNumber>
    </submittedName>
</protein>
<dbReference type="GO" id="GO:0033072">
    <property type="term" value="P:vancomycin biosynthetic process"/>
    <property type="evidence" value="ECO:0007669"/>
    <property type="project" value="UniProtKB-ARBA"/>
</dbReference>
<dbReference type="RefSeq" id="WP_307234325.1">
    <property type="nucleotide sequence ID" value="NZ_JAUSUZ010000001.1"/>
</dbReference>
<dbReference type="InterPro" id="IPR010610">
    <property type="entry name" value="EryCIII-like_C"/>
</dbReference>
<dbReference type="AlphaFoldDB" id="A0AAE3VUI1"/>
<feature type="region of interest" description="Disordered" evidence="1">
    <location>
        <begin position="187"/>
        <end position="208"/>
    </location>
</feature>
<evidence type="ECO:0000259" key="2">
    <source>
        <dbReference type="Pfam" id="PF03033"/>
    </source>
</evidence>